<protein>
    <submittedName>
        <fullName evidence="1">Uncharacterized protein</fullName>
    </submittedName>
</protein>
<sequence>MLNSKIYKLAPIFIQNSILTIRGFIRVKLKRNNFSEETLRNIHRNERSADNLQSYSDAMLESCIDNALKNVDFYKEQALTDKSINGFPVIDKSVVRNNPSAFISDVKPKVVISGATSGTTGSPLNIYQDLIAVNREQAFFDRQREWAGYKKGDKRAWIRGDMVVPFAQKQSPFWRYSYFEDMILLSSFHISAITIPDYIKAMVDFGVEVIQAYPSSIVALARYLESIDSYYPSKIKSILTSSESLSEEDRHLIETRFSCKVFDWYGLFERVA</sequence>
<dbReference type="AlphaFoldDB" id="A0A0F9NFU2"/>
<accession>A0A0F9NFU2</accession>
<name>A0A0F9NFU2_9ZZZZ</name>
<dbReference type="EMBL" id="LAZR01004205">
    <property type="protein sequence ID" value="KKN10787.1"/>
    <property type="molecule type" value="Genomic_DNA"/>
</dbReference>
<proteinExistence type="predicted"/>
<dbReference type="InterPro" id="IPR053158">
    <property type="entry name" value="CapK_Type1_Caps_Biosynth"/>
</dbReference>
<evidence type="ECO:0000313" key="1">
    <source>
        <dbReference type="EMBL" id="KKN10787.1"/>
    </source>
</evidence>
<dbReference type="InterPro" id="IPR042099">
    <property type="entry name" value="ANL_N_sf"/>
</dbReference>
<organism evidence="1">
    <name type="scientific">marine sediment metagenome</name>
    <dbReference type="NCBI Taxonomy" id="412755"/>
    <lineage>
        <taxon>unclassified sequences</taxon>
        <taxon>metagenomes</taxon>
        <taxon>ecological metagenomes</taxon>
    </lineage>
</organism>
<dbReference type="PANTHER" id="PTHR36932:SF1">
    <property type="entry name" value="CAPSULAR POLYSACCHARIDE BIOSYNTHESIS PROTEIN"/>
    <property type="match status" value="1"/>
</dbReference>
<gene>
    <name evidence="1" type="ORF">LCGC14_1033140</name>
</gene>
<comment type="caution">
    <text evidence="1">The sequence shown here is derived from an EMBL/GenBank/DDBJ whole genome shotgun (WGS) entry which is preliminary data.</text>
</comment>
<dbReference type="Gene3D" id="3.40.50.12780">
    <property type="entry name" value="N-terminal domain of ligase-like"/>
    <property type="match status" value="1"/>
</dbReference>
<dbReference type="PANTHER" id="PTHR36932">
    <property type="entry name" value="CAPSULAR POLYSACCHARIDE BIOSYNTHESIS PROTEIN"/>
    <property type="match status" value="1"/>
</dbReference>
<feature type="non-terminal residue" evidence="1">
    <location>
        <position position="272"/>
    </location>
</feature>
<reference evidence="1" key="1">
    <citation type="journal article" date="2015" name="Nature">
        <title>Complex archaea that bridge the gap between prokaryotes and eukaryotes.</title>
        <authorList>
            <person name="Spang A."/>
            <person name="Saw J.H."/>
            <person name="Jorgensen S.L."/>
            <person name="Zaremba-Niedzwiedzka K."/>
            <person name="Martijn J."/>
            <person name="Lind A.E."/>
            <person name="van Eijk R."/>
            <person name="Schleper C."/>
            <person name="Guy L."/>
            <person name="Ettema T.J."/>
        </authorList>
    </citation>
    <scope>NUCLEOTIDE SEQUENCE</scope>
</reference>
<dbReference type="SUPFAM" id="SSF56801">
    <property type="entry name" value="Acetyl-CoA synthetase-like"/>
    <property type="match status" value="1"/>
</dbReference>